<feature type="compositionally biased region" description="Basic and acidic residues" evidence="1">
    <location>
        <begin position="32"/>
        <end position="50"/>
    </location>
</feature>
<sequence>MSHLTVVQPQRPHRELRHQRSYSTGDLSPTLEKWERESVVDGTHRKDTGKTKKTQSTESPHDSAKKPVSDRRKGWIKQKQKSKSFDFSWRVGGMWSPVEDRKGSRREIILLQSEPRHPRPKPPSMLELDSGSSYESRDISFYKHPDTTMMPSLLSSEELSLRVPQRSHHQRDQQRVDGPSKSSRDDSQEDRTRDGNKSRGGGASRSGQKSPTSPERRRSVFTERKSHSLDSSIEDYHSSSQERDGELQPAAETQQYTTMTAKDRRLKLQEQRRSRSLDTYEPRHIEFRPVAPPIRSSSGSREKILDSGHQPRRKTSKNTSAKDELSESVAKSRRPSDIVACQTGRKQSDVINSQLPRRASDFVTTTSGGQRWPADGAHKGSSRRPSDLGSRTVNKKATESSPATRRRSEIGRGCASPRRSSEVDPATGRGSPSLRKSGDRSGSGSPSRRQIESSGREYPDSSRRGEAKKAFMQQKSFSFEVTGHHPKAESTMRDRHLKSMPESVAVRSRVKGRMLPRIPDDTLNGQRPARSTSPRRR</sequence>
<feature type="compositionally biased region" description="Basic and acidic residues" evidence="1">
    <location>
        <begin position="98"/>
        <end position="108"/>
    </location>
</feature>
<evidence type="ECO:0000256" key="1">
    <source>
        <dbReference type="SAM" id="MobiDB-lite"/>
    </source>
</evidence>
<evidence type="ECO:0000313" key="3">
    <source>
        <dbReference type="Proteomes" id="UP001208570"/>
    </source>
</evidence>
<keyword evidence="3" id="KW-1185">Reference proteome</keyword>
<feature type="compositionally biased region" description="Basic and acidic residues" evidence="1">
    <location>
        <begin position="214"/>
        <end position="246"/>
    </location>
</feature>
<evidence type="ECO:0000313" key="2">
    <source>
        <dbReference type="EMBL" id="KAK2141778.1"/>
    </source>
</evidence>
<feature type="compositionally biased region" description="Basic and acidic residues" evidence="1">
    <location>
        <begin position="135"/>
        <end position="146"/>
    </location>
</feature>
<dbReference type="Proteomes" id="UP001208570">
    <property type="component" value="Unassembled WGS sequence"/>
</dbReference>
<protein>
    <submittedName>
        <fullName evidence="2">Uncharacterized protein</fullName>
    </submittedName>
</protein>
<feature type="region of interest" description="Disordered" evidence="1">
    <location>
        <begin position="1"/>
        <end position="537"/>
    </location>
</feature>
<feature type="compositionally biased region" description="Basic and acidic residues" evidence="1">
    <location>
        <begin position="482"/>
        <end position="499"/>
    </location>
</feature>
<feature type="compositionally biased region" description="Basic and acidic residues" evidence="1">
    <location>
        <begin position="59"/>
        <end position="73"/>
    </location>
</feature>
<feature type="compositionally biased region" description="Basic and acidic residues" evidence="1">
    <location>
        <begin position="182"/>
        <end position="197"/>
    </location>
</feature>
<comment type="caution">
    <text evidence="2">The sequence shown here is derived from an EMBL/GenBank/DDBJ whole genome shotgun (WGS) entry which is preliminary data.</text>
</comment>
<feature type="compositionally biased region" description="Polar residues" evidence="1">
    <location>
        <begin position="523"/>
        <end position="537"/>
    </location>
</feature>
<feature type="compositionally biased region" description="Basic and acidic residues" evidence="1">
    <location>
        <begin position="449"/>
        <end position="469"/>
    </location>
</feature>
<dbReference type="AlphaFoldDB" id="A0AAD9IWS6"/>
<feature type="compositionally biased region" description="Polar residues" evidence="1">
    <location>
        <begin position="251"/>
        <end position="260"/>
    </location>
</feature>
<name>A0AAD9IWS6_9ANNE</name>
<feature type="non-terminal residue" evidence="2">
    <location>
        <position position="537"/>
    </location>
</feature>
<dbReference type="EMBL" id="JAODUP010001043">
    <property type="protein sequence ID" value="KAK2141778.1"/>
    <property type="molecule type" value="Genomic_DNA"/>
</dbReference>
<reference evidence="2" key="1">
    <citation type="journal article" date="2023" name="Mol. Biol. Evol.">
        <title>Third-Generation Sequencing Reveals the Adaptive Role of the Epigenome in Three Deep-Sea Polychaetes.</title>
        <authorList>
            <person name="Perez M."/>
            <person name="Aroh O."/>
            <person name="Sun Y."/>
            <person name="Lan Y."/>
            <person name="Juniper S.K."/>
            <person name="Young C.R."/>
            <person name="Angers B."/>
            <person name="Qian P.Y."/>
        </authorList>
    </citation>
    <scope>NUCLEOTIDE SEQUENCE</scope>
    <source>
        <strain evidence="2">P08H-3</strain>
    </source>
</reference>
<feature type="compositionally biased region" description="Basic and acidic residues" evidence="1">
    <location>
        <begin position="261"/>
        <end position="287"/>
    </location>
</feature>
<proteinExistence type="predicted"/>
<accession>A0AAD9IWS6</accession>
<organism evidence="2 3">
    <name type="scientific">Paralvinella palmiformis</name>
    <dbReference type="NCBI Taxonomy" id="53620"/>
    <lineage>
        <taxon>Eukaryota</taxon>
        <taxon>Metazoa</taxon>
        <taxon>Spiralia</taxon>
        <taxon>Lophotrochozoa</taxon>
        <taxon>Annelida</taxon>
        <taxon>Polychaeta</taxon>
        <taxon>Sedentaria</taxon>
        <taxon>Canalipalpata</taxon>
        <taxon>Terebellida</taxon>
        <taxon>Terebelliformia</taxon>
        <taxon>Alvinellidae</taxon>
        <taxon>Paralvinella</taxon>
    </lineage>
</organism>
<gene>
    <name evidence="2" type="ORF">LSH36_1043g00011</name>
</gene>